<dbReference type="InterPro" id="IPR003593">
    <property type="entry name" value="AAA+_ATPase"/>
</dbReference>
<keyword evidence="2" id="KW-0813">Transport</keyword>
<dbReference type="PROSITE" id="PS50893">
    <property type="entry name" value="ABC_TRANSPORTER_2"/>
    <property type="match status" value="1"/>
</dbReference>
<dbReference type="PANTHER" id="PTHR43166:SF6">
    <property type="entry name" value="PHOSPHONATES IMPORT ATP-BINDING PROTEIN PHNC"/>
    <property type="match status" value="1"/>
</dbReference>
<dbReference type="GO" id="GO:0016887">
    <property type="term" value="F:ATP hydrolysis activity"/>
    <property type="evidence" value="ECO:0007669"/>
    <property type="project" value="InterPro"/>
</dbReference>
<dbReference type="InterPro" id="IPR012693">
    <property type="entry name" value="ABC_transpr_PhnC"/>
</dbReference>
<evidence type="ECO:0000256" key="7">
    <source>
        <dbReference type="ARBA" id="ARBA00023136"/>
    </source>
</evidence>
<evidence type="ECO:0000256" key="6">
    <source>
        <dbReference type="ARBA" id="ARBA00022967"/>
    </source>
</evidence>
<evidence type="ECO:0000256" key="5">
    <source>
        <dbReference type="ARBA" id="ARBA00022840"/>
    </source>
</evidence>
<dbReference type="RefSeq" id="WP_091640778.1">
    <property type="nucleotide sequence ID" value="NZ_FOEG01000002.1"/>
</dbReference>
<evidence type="ECO:0000313" key="10">
    <source>
        <dbReference type="Proteomes" id="UP000199657"/>
    </source>
</evidence>
<dbReference type="InterPro" id="IPR003439">
    <property type="entry name" value="ABC_transporter-like_ATP-bd"/>
</dbReference>
<dbReference type="SMART" id="SM00382">
    <property type="entry name" value="AAA"/>
    <property type="match status" value="1"/>
</dbReference>
<feature type="domain" description="ABC transporter" evidence="8">
    <location>
        <begin position="4"/>
        <end position="248"/>
    </location>
</feature>
<name>A0A1H8RRE5_9GAMM</name>
<dbReference type="STRING" id="406100.SAMN04488052_102213"/>
<reference evidence="9 10" key="1">
    <citation type="submission" date="2016-10" db="EMBL/GenBank/DDBJ databases">
        <authorList>
            <person name="de Groot N.N."/>
        </authorList>
    </citation>
    <scope>NUCLEOTIDE SEQUENCE [LARGE SCALE GENOMIC DNA]</scope>
    <source>
        <strain evidence="9 10">CGMCC 1.6291</strain>
    </source>
</reference>
<dbReference type="InterPro" id="IPR017871">
    <property type="entry name" value="ABC_transporter-like_CS"/>
</dbReference>
<evidence type="ECO:0000256" key="1">
    <source>
        <dbReference type="ARBA" id="ARBA00004417"/>
    </source>
</evidence>
<evidence type="ECO:0000256" key="4">
    <source>
        <dbReference type="ARBA" id="ARBA00022741"/>
    </source>
</evidence>
<proteinExistence type="predicted"/>
<evidence type="ECO:0000313" key="9">
    <source>
        <dbReference type="EMBL" id="SEO69189.1"/>
    </source>
</evidence>
<sequence>MSVIHADNVHKRFGKVHVLRGIAFRIPEREGAILLGANGCGKSTLMRCMNGLARPEQGSIHVHGSNVANCSQRKLREVRRGVGMVFQNFNLVGNLSVFQNVLYGGLARHRSFFAITAPLASREERAYAMHCLERVQLARCADQRADQLSGGQQQRVAIARVLMQRPSVVLADEPVASLDPKAAREVMNLLWGVVREEGMTLLCTLHQLDFAMEYGDRVIGMKAGHVQVDRPMGQTSRDELQSLYEGNVRVDETPSDAVTPLRRAS</sequence>
<dbReference type="OrthoDB" id="9802264at2"/>
<dbReference type="Gene3D" id="3.40.50.300">
    <property type="entry name" value="P-loop containing nucleotide triphosphate hydrolases"/>
    <property type="match status" value="1"/>
</dbReference>
<gene>
    <name evidence="9" type="ORF">SAMN04488052_102213</name>
</gene>
<keyword evidence="5 9" id="KW-0067">ATP-binding</keyword>
<dbReference type="Pfam" id="PF00005">
    <property type="entry name" value="ABC_tran"/>
    <property type="match status" value="1"/>
</dbReference>
<organism evidence="9 10">
    <name type="scientific">Aquisalimonas asiatica</name>
    <dbReference type="NCBI Taxonomy" id="406100"/>
    <lineage>
        <taxon>Bacteria</taxon>
        <taxon>Pseudomonadati</taxon>
        <taxon>Pseudomonadota</taxon>
        <taxon>Gammaproteobacteria</taxon>
        <taxon>Chromatiales</taxon>
        <taxon>Ectothiorhodospiraceae</taxon>
        <taxon>Aquisalimonas</taxon>
    </lineage>
</organism>
<dbReference type="SUPFAM" id="SSF52540">
    <property type="entry name" value="P-loop containing nucleoside triphosphate hydrolases"/>
    <property type="match status" value="1"/>
</dbReference>
<keyword evidence="4" id="KW-0547">Nucleotide-binding</keyword>
<dbReference type="InterPro" id="IPR027417">
    <property type="entry name" value="P-loop_NTPase"/>
</dbReference>
<keyword evidence="6" id="KW-1278">Translocase</keyword>
<dbReference type="PANTHER" id="PTHR43166">
    <property type="entry name" value="AMINO ACID IMPORT ATP-BINDING PROTEIN"/>
    <property type="match status" value="1"/>
</dbReference>
<accession>A0A1H8RRE5</accession>
<dbReference type="Proteomes" id="UP000199657">
    <property type="component" value="Unassembled WGS sequence"/>
</dbReference>
<dbReference type="GO" id="GO:0005524">
    <property type="term" value="F:ATP binding"/>
    <property type="evidence" value="ECO:0007669"/>
    <property type="project" value="UniProtKB-KW"/>
</dbReference>
<dbReference type="GO" id="GO:0015416">
    <property type="term" value="F:ABC-type phosphonate transporter activity"/>
    <property type="evidence" value="ECO:0007669"/>
    <property type="project" value="InterPro"/>
</dbReference>
<keyword evidence="10" id="KW-1185">Reference proteome</keyword>
<comment type="subcellular location">
    <subcellularLocation>
        <location evidence="1">Cell inner membrane</location>
        <topology evidence="1">Peripheral membrane protein</topology>
    </subcellularLocation>
</comment>
<dbReference type="InterPro" id="IPR050086">
    <property type="entry name" value="MetN_ABC_transporter-like"/>
</dbReference>
<evidence type="ECO:0000259" key="8">
    <source>
        <dbReference type="PROSITE" id="PS50893"/>
    </source>
</evidence>
<dbReference type="CDD" id="cd03256">
    <property type="entry name" value="ABC_PhnC_transporter"/>
    <property type="match status" value="1"/>
</dbReference>
<evidence type="ECO:0000256" key="2">
    <source>
        <dbReference type="ARBA" id="ARBA00022448"/>
    </source>
</evidence>
<dbReference type="PROSITE" id="PS00211">
    <property type="entry name" value="ABC_TRANSPORTER_1"/>
    <property type="match status" value="1"/>
</dbReference>
<dbReference type="EMBL" id="FOEG01000002">
    <property type="protein sequence ID" value="SEO69189.1"/>
    <property type="molecule type" value="Genomic_DNA"/>
</dbReference>
<keyword evidence="7" id="KW-0472">Membrane</keyword>
<dbReference type="GO" id="GO:0005886">
    <property type="term" value="C:plasma membrane"/>
    <property type="evidence" value="ECO:0007669"/>
    <property type="project" value="UniProtKB-SubCell"/>
</dbReference>
<protein>
    <submittedName>
        <fullName evidence="9">Phosphonate transport system ATP-binding protein</fullName>
    </submittedName>
</protein>
<evidence type="ECO:0000256" key="3">
    <source>
        <dbReference type="ARBA" id="ARBA00022475"/>
    </source>
</evidence>
<dbReference type="AlphaFoldDB" id="A0A1H8RRE5"/>
<keyword evidence="3" id="KW-1003">Cell membrane</keyword>